<evidence type="ECO:0000256" key="1">
    <source>
        <dbReference type="RuleBase" id="RU000411"/>
    </source>
</evidence>
<dbReference type="SUPFAM" id="SSF56574">
    <property type="entry name" value="Serpins"/>
    <property type="match status" value="1"/>
</dbReference>
<feature type="domain" description="Serpin" evidence="2">
    <location>
        <begin position="48"/>
        <end position="408"/>
    </location>
</feature>
<dbReference type="InterPro" id="IPR042178">
    <property type="entry name" value="Serpin_sf_1"/>
</dbReference>
<dbReference type="Gene3D" id="2.30.39.10">
    <property type="entry name" value="Alpha-1-antitrypsin, domain 1"/>
    <property type="match status" value="1"/>
</dbReference>
<evidence type="ECO:0000313" key="3">
    <source>
        <dbReference type="EMBL" id="MFC5647852.1"/>
    </source>
</evidence>
<dbReference type="InterPro" id="IPR036186">
    <property type="entry name" value="Serpin_sf"/>
</dbReference>
<dbReference type="CDD" id="cd19588">
    <property type="entry name" value="serpin_miropin-like"/>
    <property type="match status" value="1"/>
</dbReference>
<evidence type="ECO:0000313" key="4">
    <source>
        <dbReference type="Proteomes" id="UP001596047"/>
    </source>
</evidence>
<dbReference type="InterPro" id="IPR042185">
    <property type="entry name" value="Serpin_sf_2"/>
</dbReference>
<protein>
    <submittedName>
        <fullName evidence="3">Serpin family protein</fullName>
    </submittedName>
</protein>
<dbReference type="PANTHER" id="PTHR11461">
    <property type="entry name" value="SERINE PROTEASE INHIBITOR, SERPIN"/>
    <property type="match status" value="1"/>
</dbReference>
<dbReference type="InterPro" id="IPR000215">
    <property type="entry name" value="Serpin_fam"/>
</dbReference>
<accession>A0ABW0VSB2</accession>
<dbReference type="PANTHER" id="PTHR11461:SF211">
    <property type="entry name" value="GH10112P-RELATED"/>
    <property type="match status" value="1"/>
</dbReference>
<dbReference type="Gene3D" id="3.30.497.10">
    <property type="entry name" value="Antithrombin, subunit I, domain 2"/>
    <property type="match status" value="1"/>
</dbReference>
<dbReference type="RefSeq" id="WP_379186310.1">
    <property type="nucleotide sequence ID" value="NZ_JBHSOW010000007.1"/>
</dbReference>
<organism evidence="3 4">
    <name type="scientific">Paenibacillus solisilvae</name>
    <dbReference type="NCBI Taxonomy" id="2486751"/>
    <lineage>
        <taxon>Bacteria</taxon>
        <taxon>Bacillati</taxon>
        <taxon>Bacillota</taxon>
        <taxon>Bacilli</taxon>
        <taxon>Bacillales</taxon>
        <taxon>Paenibacillaceae</taxon>
        <taxon>Paenibacillus</taxon>
    </lineage>
</organism>
<comment type="caution">
    <text evidence="3">The sequence shown here is derived from an EMBL/GenBank/DDBJ whole genome shotgun (WGS) entry which is preliminary data.</text>
</comment>
<dbReference type="SMART" id="SM00093">
    <property type="entry name" value="SERPIN"/>
    <property type="match status" value="1"/>
</dbReference>
<dbReference type="InterPro" id="IPR023795">
    <property type="entry name" value="Serpin_CS"/>
</dbReference>
<reference evidence="4" key="1">
    <citation type="journal article" date="2019" name="Int. J. Syst. Evol. Microbiol.">
        <title>The Global Catalogue of Microorganisms (GCM) 10K type strain sequencing project: providing services to taxonomists for standard genome sequencing and annotation.</title>
        <authorList>
            <consortium name="The Broad Institute Genomics Platform"/>
            <consortium name="The Broad Institute Genome Sequencing Center for Infectious Disease"/>
            <person name="Wu L."/>
            <person name="Ma J."/>
        </authorList>
    </citation>
    <scope>NUCLEOTIDE SEQUENCE [LARGE SCALE GENOMIC DNA]</scope>
    <source>
        <strain evidence="4">CGMCC 1.3240</strain>
    </source>
</reference>
<dbReference type="PROSITE" id="PS00284">
    <property type="entry name" value="SERPIN"/>
    <property type="match status" value="1"/>
</dbReference>
<gene>
    <name evidence="3" type="ORF">ACFPYJ_01715</name>
</gene>
<proteinExistence type="inferred from homology"/>
<name>A0ABW0VSB2_9BACL</name>
<sequence length="410" mass="44873">MAAIAGTAILALVLAAGCGPEADRKQAAAFKAEDVNRQQIEAYNQFAVRMTKQLLQESGETNFVISPLSVTLALSLALNGASGETKQEMLRMLNVDRLPMEAINQGSEVLIDLLEHGDPAVDVKIANALWARKGTQLLDDYTGRMKQFYEAEISELDFDRKDAASTINKWVRKQTHNRIDSMADPEKLRSNVMVLMNAVYFNGRWTEPFKVSATRNAPFHLADGTDVTVPLMAQRASLPYKEGEGFKAVRLPYGSGRWGMIIVLPSEGVSLRDAEAALLADPAQLWRKDFESGDTIVELPRFKLDYKKKVSGILQSLGMKRAFDKQTADFSAMVSGSEGLYISSVTHKAFIEVDEQGTEAAAATSIEMDGGGEPSAAPFELRADRPFFFAIEDRTTGALMFLGSVSNPSS</sequence>
<dbReference type="Pfam" id="PF00079">
    <property type="entry name" value="Serpin"/>
    <property type="match status" value="1"/>
</dbReference>
<keyword evidence="4" id="KW-1185">Reference proteome</keyword>
<evidence type="ECO:0000259" key="2">
    <source>
        <dbReference type="SMART" id="SM00093"/>
    </source>
</evidence>
<dbReference type="EMBL" id="JBHSOW010000007">
    <property type="protein sequence ID" value="MFC5647852.1"/>
    <property type="molecule type" value="Genomic_DNA"/>
</dbReference>
<dbReference type="Proteomes" id="UP001596047">
    <property type="component" value="Unassembled WGS sequence"/>
</dbReference>
<dbReference type="InterPro" id="IPR023796">
    <property type="entry name" value="Serpin_dom"/>
</dbReference>
<comment type="similarity">
    <text evidence="1">Belongs to the serpin family.</text>
</comment>